<dbReference type="Gramene" id="PRQ28149">
    <property type="protein sequence ID" value="PRQ28149"/>
    <property type="gene ID" value="RchiOBHm_Chr6g0312881"/>
</dbReference>
<name>A0A2P6Q1Y5_ROSCH</name>
<keyword evidence="2" id="KW-1185">Reference proteome</keyword>
<gene>
    <name evidence="1" type="ORF">RchiOBHm_Chr6g0312881</name>
</gene>
<dbReference type="EMBL" id="PDCK01000044">
    <property type="protein sequence ID" value="PRQ28149.1"/>
    <property type="molecule type" value="Genomic_DNA"/>
</dbReference>
<dbReference type="AlphaFoldDB" id="A0A2P6Q1Y5"/>
<comment type="caution">
    <text evidence="1">The sequence shown here is derived from an EMBL/GenBank/DDBJ whole genome shotgun (WGS) entry which is preliminary data.</text>
</comment>
<proteinExistence type="predicted"/>
<evidence type="ECO:0000313" key="1">
    <source>
        <dbReference type="EMBL" id="PRQ28149.1"/>
    </source>
</evidence>
<reference evidence="1 2" key="1">
    <citation type="journal article" date="2018" name="Nat. Genet.">
        <title>The Rosa genome provides new insights in the design of modern roses.</title>
        <authorList>
            <person name="Bendahmane M."/>
        </authorList>
    </citation>
    <scope>NUCLEOTIDE SEQUENCE [LARGE SCALE GENOMIC DNA]</scope>
    <source>
        <strain evidence="2">cv. Old Blush</strain>
    </source>
</reference>
<sequence>MAAGLRLITGDVEADHVLRLEISEETAAAILVGNDEGLPSHEWVSKSSWWPNTRWRPKSAWVSNLIWCPCWFWMGVLPR</sequence>
<accession>A0A2P6Q1Y5</accession>
<dbReference type="Proteomes" id="UP000238479">
    <property type="component" value="Chromosome 6"/>
</dbReference>
<evidence type="ECO:0000313" key="2">
    <source>
        <dbReference type="Proteomes" id="UP000238479"/>
    </source>
</evidence>
<protein>
    <submittedName>
        <fullName evidence="1">Uncharacterized protein</fullName>
    </submittedName>
</protein>
<organism evidence="1 2">
    <name type="scientific">Rosa chinensis</name>
    <name type="common">China rose</name>
    <dbReference type="NCBI Taxonomy" id="74649"/>
    <lineage>
        <taxon>Eukaryota</taxon>
        <taxon>Viridiplantae</taxon>
        <taxon>Streptophyta</taxon>
        <taxon>Embryophyta</taxon>
        <taxon>Tracheophyta</taxon>
        <taxon>Spermatophyta</taxon>
        <taxon>Magnoliopsida</taxon>
        <taxon>eudicotyledons</taxon>
        <taxon>Gunneridae</taxon>
        <taxon>Pentapetalae</taxon>
        <taxon>rosids</taxon>
        <taxon>fabids</taxon>
        <taxon>Rosales</taxon>
        <taxon>Rosaceae</taxon>
        <taxon>Rosoideae</taxon>
        <taxon>Rosoideae incertae sedis</taxon>
        <taxon>Rosa</taxon>
    </lineage>
</organism>